<evidence type="ECO:0000313" key="3">
    <source>
        <dbReference type="Proteomes" id="UP000054279"/>
    </source>
</evidence>
<dbReference type="EMBL" id="KN838050">
    <property type="protein sequence ID" value="KIJ22631.1"/>
    <property type="molecule type" value="Genomic_DNA"/>
</dbReference>
<dbReference type="Proteomes" id="UP000054279">
    <property type="component" value="Unassembled WGS sequence"/>
</dbReference>
<dbReference type="OrthoDB" id="3366231at2759"/>
<sequence>MYLEYHHIFRLIGLNVPSRAVSYIEKKPPVGQLQMKCIMRINIGSHINRLPSFRPSQGDVFYLQLEGEYALMETTTSLNSPYQLRLLFIYLLVNDYLENPAEIWSKYRDYLAYDFFLENSRNDILAKELCLKHLAHLLEEYGVRLSRFSIEEPVKYTNEVLHEISHCLDCQGVSDETTSTEDIDGPPSEQTKQVHDNVEQQRPAPHEIDAYI</sequence>
<gene>
    <name evidence="2" type="ORF">M422DRAFT_276908</name>
</gene>
<accession>A0A0C9UAT9</accession>
<evidence type="ECO:0000256" key="1">
    <source>
        <dbReference type="SAM" id="MobiDB-lite"/>
    </source>
</evidence>
<reference evidence="2 3" key="1">
    <citation type="submission" date="2014-06" db="EMBL/GenBank/DDBJ databases">
        <title>Evolutionary Origins and Diversification of the Mycorrhizal Mutualists.</title>
        <authorList>
            <consortium name="DOE Joint Genome Institute"/>
            <consortium name="Mycorrhizal Genomics Consortium"/>
            <person name="Kohler A."/>
            <person name="Kuo A."/>
            <person name="Nagy L.G."/>
            <person name="Floudas D."/>
            <person name="Copeland A."/>
            <person name="Barry K.W."/>
            <person name="Cichocki N."/>
            <person name="Veneault-Fourrey C."/>
            <person name="LaButti K."/>
            <person name="Lindquist E.A."/>
            <person name="Lipzen A."/>
            <person name="Lundell T."/>
            <person name="Morin E."/>
            <person name="Murat C."/>
            <person name="Riley R."/>
            <person name="Ohm R."/>
            <person name="Sun H."/>
            <person name="Tunlid A."/>
            <person name="Henrissat B."/>
            <person name="Grigoriev I.V."/>
            <person name="Hibbett D.S."/>
            <person name="Martin F."/>
        </authorList>
    </citation>
    <scope>NUCLEOTIDE SEQUENCE [LARGE SCALE GENOMIC DNA]</scope>
    <source>
        <strain evidence="2 3">SS14</strain>
    </source>
</reference>
<evidence type="ECO:0000313" key="2">
    <source>
        <dbReference type="EMBL" id="KIJ22631.1"/>
    </source>
</evidence>
<feature type="compositionally biased region" description="Basic and acidic residues" evidence="1">
    <location>
        <begin position="192"/>
        <end position="212"/>
    </location>
</feature>
<feature type="region of interest" description="Disordered" evidence="1">
    <location>
        <begin position="175"/>
        <end position="212"/>
    </location>
</feature>
<name>A0A0C9UAT9_SPHS4</name>
<keyword evidence="3" id="KW-1185">Reference proteome</keyword>
<proteinExistence type="predicted"/>
<protein>
    <submittedName>
        <fullName evidence="2">Uncharacterized protein</fullName>
    </submittedName>
</protein>
<dbReference type="AlphaFoldDB" id="A0A0C9UAT9"/>
<organism evidence="2 3">
    <name type="scientific">Sphaerobolus stellatus (strain SS14)</name>
    <dbReference type="NCBI Taxonomy" id="990650"/>
    <lineage>
        <taxon>Eukaryota</taxon>
        <taxon>Fungi</taxon>
        <taxon>Dikarya</taxon>
        <taxon>Basidiomycota</taxon>
        <taxon>Agaricomycotina</taxon>
        <taxon>Agaricomycetes</taxon>
        <taxon>Phallomycetidae</taxon>
        <taxon>Geastrales</taxon>
        <taxon>Sphaerobolaceae</taxon>
        <taxon>Sphaerobolus</taxon>
    </lineage>
</organism>
<dbReference type="HOGENOM" id="CLU_1300391_0_0_1"/>